<comment type="caution">
    <text evidence="1">The sequence shown here is derived from an EMBL/GenBank/DDBJ whole genome shotgun (WGS) entry which is preliminary data.</text>
</comment>
<gene>
    <name evidence="1" type="ORF">RhiirC2_768662</name>
</gene>
<dbReference type="EMBL" id="LLXL01000029">
    <property type="protein sequence ID" value="PKK79882.1"/>
    <property type="molecule type" value="Genomic_DNA"/>
</dbReference>
<protein>
    <submittedName>
        <fullName evidence="1">Uncharacterized protein</fullName>
    </submittedName>
</protein>
<dbReference type="VEuPathDB" id="FungiDB:FUN_019846"/>
<dbReference type="Proteomes" id="UP000233469">
    <property type="component" value="Unassembled WGS sequence"/>
</dbReference>
<proteinExistence type="predicted"/>
<evidence type="ECO:0000313" key="2">
    <source>
        <dbReference type="Proteomes" id="UP000233469"/>
    </source>
</evidence>
<dbReference type="VEuPathDB" id="FungiDB:RhiirFUN_022748"/>
<reference evidence="1 2" key="2">
    <citation type="submission" date="2017-10" db="EMBL/GenBank/DDBJ databases">
        <title>Extensive intraspecific genome diversity in a model arbuscular mycorrhizal fungus.</title>
        <authorList>
            <person name="Chen E.C.H."/>
            <person name="Morin E."/>
            <person name="Baudet D."/>
            <person name="Noel J."/>
            <person name="Ndikumana S."/>
            <person name="Charron P."/>
            <person name="St-Onge C."/>
            <person name="Giorgi J."/>
            <person name="Grigoriev I.V."/>
            <person name="Roux C."/>
            <person name="Martin F.M."/>
            <person name="Corradi N."/>
        </authorList>
    </citation>
    <scope>NUCLEOTIDE SEQUENCE [LARGE SCALE GENOMIC DNA]</scope>
    <source>
        <strain evidence="1 2">C2</strain>
    </source>
</reference>
<dbReference type="VEuPathDB" id="FungiDB:RhiirA1_470900"/>
<name>A0A2N1P188_9GLOM</name>
<dbReference type="AlphaFoldDB" id="A0A2N1P188"/>
<accession>A0A2N1P188</accession>
<reference evidence="1 2" key="1">
    <citation type="submission" date="2016-04" db="EMBL/GenBank/DDBJ databases">
        <title>Genome analyses suggest a sexual origin of heterokaryosis in a supposedly ancient asexual fungus.</title>
        <authorList>
            <person name="Ropars J."/>
            <person name="Sedzielewska K."/>
            <person name="Noel J."/>
            <person name="Charron P."/>
            <person name="Farinelli L."/>
            <person name="Marton T."/>
            <person name="Kruger M."/>
            <person name="Pelin A."/>
            <person name="Brachmann A."/>
            <person name="Corradi N."/>
        </authorList>
    </citation>
    <scope>NUCLEOTIDE SEQUENCE [LARGE SCALE GENOMIC DNA]</scope>
    <source>
        <strain evidence="1 2">C2</strain>
    </source>
</reference>
<sequence length="199" mass="23596">MLMFEEINDLDFKNPSVDLPLKDDINLFELGIGQTFTSFDVLGQCLKRYHATQMGFETKIVRVEKEDDKIKIFIDKFVEEHNHTLNSQELLHQFAPSLLQVCQLGTTILKRILRKKFPDQEIYHQDLYNMIHKFKTDAQIKNDAVILYEHLMKLQQEDSDWYFNVDFEGIKVEKEEQAVTECGICKSWYHDPKLSFKEQ</sequence>
<organism evidence="1 2">
    <name type="scientific">Rhizophagus irregularis</name>
    <dbReference type="NCBI Taxonomy" id="588596"/>
    <lineage>
        <taxon>Eukaryota</taxon>
        <taxon>Fungi</taxon>
        <taxon>Fungi incertae sedis</taxon>
        <taxon>Mucoromycota</taxon>
        <taxon>Glomeromycotina</taxon>
        <taxon>Glomeromycetes</taxon>
        <taxon>Glomerales</taxon>
        <taxon>Glomeraceae</taxon>
        <taxon>Rhizophagus</taxon>
    </lineage>
</organism>
<evidence type="ECO:0000313" key="1">
    <source>
        <dbReference type="EMBL" id="PKK79882.1"/>
    </source>
</evidence>